<dbReference type="GO" id="GO:0004674">
    <property type="term" value="F:protein serine/threonine kinase activity"/>
    <property type="evidence" value="ECO:0007669"/>
    <property type="project" value="TreeGrafter"/>
</dbReference>
<keyword evidence="2" id="KW-0067">ATP-binding</keyword>
<dbReference type="EMBL" id="JAEVFJ010000013">
    <property type="protein sequence ID" value="KAH8101150.1"/>
    <property type="molecule type" value="Genomic_DNA"/>
</dbReference>
<dbReference type="CDD" id="cd00180">
    <property type="entry name" value="PKc"/>
    <property type="match status" value="1"/>
</dbReference>
<accession>A0A8K0XQW5</accession>
<evidence type="ECO:0000256" key="2">
    <source>
        <dbReference type="ARBA" id="ARBA00022840"/>
    </source>
</evidence>
<organism evidence="4 5">
    <name type="scientific">Cristinia sonorae</name>
    <dbReference type="NCBI Taxonomy" id="1940300"/>
    <lineage>
        <taxon>Eukaryota</taxon>
        <taxon>Fungi</taxon>
        <taxon>Dikarya</taxon>
        <taxon>Basidiomycota</taxon>
        <taxon>Agaricomycotina</taxon>
        <taxon>Agaricomycetes</taxon>
        <taxon>Agaricomycetidae</taxon>
        <taxon>Agaricales</taxon>
        <taxon>Pleurotineae</taxon>
        <taxon>Stephanosporaceae</taxon>
        <taxon>Cristinia</taxon>
    </lineage>
</organism>
<keyword evidence="4" id="KW-0808">Transferase</keyword>
<dbReference type="PROSITE" id="PS50011">
    <property type="entry name" value="PROTEIN_KINASE_DOM"/>
    <property type="match status" value="1"/>
</dbReference>
<keyword evidence="1" id="KW-0547">Nucleotide-binding</keyword>
<dbReference type="InterPro" id="IPR011009">
    <property type="entry name" value="Kinase-like_dom_sf"/>
</dbReference>
<dbReference type="OrthoDB" id="4062651at2759"/>
<protein>
    <submittedName>
        <fullName evidence="4">Kinase-like domain-containing protein</fullName>
    </submittedName>
</protein>
<sequence length="352" mass="39285">MTHVRVRRQPSLFAWAVVAMLDESPPLQHNCAQMGGNCILAETNLAQSSYMLHSFQTYQPNSLHDQKHPTSHTISSDTLKNDLKSAFEDIESSNVPQIRGVEVFTAHEPSMGGGFADIYEGAYHGHRVAVKRIRVHAIQPSMRQSLSMALIREAVLWFKCKHDSITPLIGLAQDIFPGNLVLVMPWMDQGDFRSYMRSRNVWKETPAVCADVVRQWIVQIVSGLAYMHAKYIVHGDLHTKNVLVDSDGTLKLTDMGHSTISDGTPLAYASVHGGGLINFTAPELLDPPSFGRVNARPTHESDIYSFACIVFEIFAGHAPFHDCNFCQIIRKVVDEQRKPSRPATYPRGCGIY</sequence>
<keyword evidence="5" id="KW-1185">Reference proteome</keyword>
<dbReference type="InterPro" id="IPR051681">
    <property type="entry name" value="Ser/Thr_Kinases-Pseudokinases"/>
</dbReference>
<proteinExistence type="predicted"/>
<dbReference type="InterPro" id="IPR000719">
    <property type="entry name" value="Prot_kinase_dom"/>
</dbReference>
<evidence type="ECO:0000313" key="5">
    <source>
        <dbReference type="Proteomes" id="UP000813824"/>
    </source>
</evidence>
<dbReference type="GO" id="GO:0005524">
    <property type="term" value="F:ATP binding"/>
    <property type="evidence" value="ECO:0007669"/>
    <property type="project" value="UniProtKB-KW"/>
</dbReference>
<dbReference type="Proteomes" id="UP000813824">
    <property type="component" value="Unassembled WGS sequence"/>
</dbReference>
<dbReference type="Pfam" id="PF00069">
    <property type="entry name" value="Pkinase"/>
    <property type="match status" value="1"/>
</dbReference>
<gene>
    <name evidence="4" type="ORF">BXZ70DRAFT_112336</name>
</gene>
<dbReference type="AlphaFoldDB" id="A0A8K0XQW5"/>
<evidence type="ECO:0000256" key="1">
    <source>
        <dbReference type="ARBA" id="ARBA00022741"/>
    </source>
</evidence>
<keyword evidence="4" id="KW-0418">Kinase</keyword>
<feature type="domain" description="Protein kinase" evidence="3">
    <location>
        <begin position="104"/>
        <end position="352"/>
    </location>
</feature>
<dbReference type="SUPFAM" id="SSF56112">
    <property type="entry name" value="Protein kinase-like (PK-like)"/>
    <property type="match status" value="1"/>
</dbReference>
<reference evidence="4" key="1">
    <citation type="journal article" date="2021" name="New Phytol.">
        <title>Evolutionary innovations through gain and loss of genes in the ectomycorrhizal Boletales.</title>
        <authorList>
            <person name="Wu G."/>
            <person name="Miyauchi S."/>
            <person name="Morin E."/>
            <person name="Kuo A."/>
            <person name="Drula E."/>
            <person name="Varga T."/>
            <person name="Kohler A."/>
            <person name="Feng B."/>
            <person name="Cao Y."/>
            <person name="Lipzen A."/>
            <person name="Daum C."/>
            <person name="Hundley H."/>
            <person name="Pangilinan J."/>
            <person name="Johnson J."/>
            <person name="Barry K."/>
            <person name="LaButti K."/>
            <person name="Ng V."/>
            <person name="Ahrendt S."/>
            <person name="Min B."/>
            <person name="Choi I.G."/>
            <person name="Park H."/>
            <person name="Plett J.M."/>
            <person name="Magnuson J."/>
            <person name="Spatafora J.W."/>
            <person name="Nagy L.G."/>
            <person name="Henrissat B."/>
            <person name="Grigoriev I.V."/>
            <person name="Yang Z.L."/>
            <person name="Xu J."/>
            <person name="Martin F.M."/>
        </authorList>
    </citation>
    <scope>NUCLEOTIDE SEQUENCE</scope>
    <source>
        <strain evidence="4">KKN 215</strain>
    </source>
</reference>
<dbReference type="PANTHER" id="PTHR44329">
    <property type="entry name" value="SERINE/THREONINE-PROTEIN KINASE TNNI3K-RELATED"/>
    <property type="match status" value="1"/>
</dbReference>
<evidence type="ECO:0000313" key="4">
    <source>
        <dbReference type="EMBL" id="KAH8101150.1"/>
    </source>
</evidence>
<dbReference type="PANTHER" id="PTHR44329:SF298">
    <property type="entry name" value="MIXED LINEAGE KINASE DOMAIN-LIKE PROTEIN"/>
    <property type="match status" value="1"/>
</dbReference>
<name>A0A8K0XQW5_9AGAR</name>
<comment type="caution">
    <text evidence="4">The sequence shown here is derived from an EMBL/GenBank/DDBJ whole genome shotgun (WGS) entry which is preliminary data.</text>
</comment>
<evidence type="ECO:0000259" key="3">
    <source>
        <dbReference type="PROSITE" id="PS50011"/>
    </source>
</evidence>
<dbReference type="Gene3D" id="1.10.510.10">
    <property type="entry name" value="Transferase(Phosphotransferase) domain 1"/>
    <property type="match status" value="1"/>
</dbReference>